<comment type="caution">
    <text evidence="1">The sequence shown here is derived from an EMBL/GenBank/DDBJ whole genome shotgun (WGS) entry which is preliminary data.</text>
</comment>
<evidence type="ECO:0000313" key="1">
    <source>
        <dbReference type="EMBL" id="MYM33325.1"/>
    </source>
</evidence>
<name>A0ABW9V3F8_9BURK</name>
<evidence type="ECO:0008006" key="3">
    <source>
        <dbReference type="Google" id="ProtNLM"/>
    </source>
</evidence>
<organism evidence="1 2">
    <name type="scientific">Duganella lactea</name>
    <dbReference type="NCBI Taxonomy" id="2692173"/>
    <lineage>
        <taxon>Bacteria</taxon>
        <taxon>Pseudomonadati</taxon>
        <taxon>Pseudomonadota</taxon>
        <taxon>Betaproteobacteria</taxon>
        <taxon>Burkholderiales</taxon>
        <taxon>Oxalobacteraceae</taxon>
        <taxon>Telluria group</taxon>
        <taxon>Duganella</taxon>
    </lineage>
</organism>
<evidence type="ECO:0000313" key="2">
    <source>
        <dbReference type="Proteomes" id="UP000449678"/>
    </source>
</evidence>
<gene>
    <name evidence="1" type="ORF">GTP38_03085</name>
</gene>
<proteinExistence type="predicted"/>
<dbReference type="Proteomes" id="UP000449678">
    <property type="component" value="Unassembled WGS sequence"/>
</dbReference>
<reference evidence="1 2" key="1">
    <citation type="submission" date="2019-12" db="EMBL/GenBank/DDBJ databases">
        <title>Novel species isolated from a subtropical stream in China.</title>
        <authorList>
            <person name="Lu H."/>
        </authorList>
    </citation>
    <scope>NUCLEOTIDE SEQUENCE [LARGE SCALE GENOMIC DNA]</scope>
    <source>
        <strain evidence="1 2">FT94W</strain>
    </source>
</reference>
<sequence length="75" mass="8238">MKCGDYIWRDGRGSPRRLLDGMEGKLTSAKCAAIGKCWPDTSLLDINDRLTQGLLRKTNAGGRSTGYELTHRGTP</sequence>
<keyword evidence="2" id="KW-1185">Reference proteome</keyword>
<accession>A0ABW9V3F8</accession>
<dbReference type="EMBL" id="WWCO01000002">
    <property type="protein sequence ID" value="MYM33325.1"/>
    <property type="molecule type" value="Genomic_DNA"/>
</dbReference>
<protein>
    <recommendedName>
        <fullName evidence="3">Transcriptional regulator</fullName>
    </recommendedName>
</protein>